<reference evidence="2 3" key="1">
    <citation type="submission" date="2024-02" db="EMBL/GenBank/DDBJ databases">
        <title>Bacteria isolated from the canopy kelp, Nereocystis luetkeana.</title>
        <authorList>
            <person name="Pfister C.A."/>
            <person name="Younker I.T."/>
            <person name="Light S.H."/>
        </authorList>
    </citation>
    <scope>NUCLEOTIDE SEQUENCE [LARGE SCALE GENOMIC DNA]</scope>
    <source>
        <strain evidence="2 3">TI.4.07</strain>
    </source>
</reference>
<dbReference type="EMBL" id="JBAKAR010000002">
    <property type="protein sequence ID" value="MEL0612342.1"/>
    <property type="molecule type" value="Genomic_DNA"/>
</dbReference>
<dbReference type="Pfam" id="PF00175">
    <property type="entry name" value="NAD_binding_1"/>
    <property type="match status" value="1"/>
</dbReference>
<dbReference type="SUPFAM" id="SSF63380">
    <property type="entry name" value="Riboflavin synthase domain-like"/>
    <property type="match status" value="1"/>
</dbReference>
<accession>A0ABU9G5W0</accession>
<comment type="caution">
    <text evidence="2">The sequence shown here is derived from an EMBL/GenBank/DDBJ whole genome shotgun (WGS) entry which is preliminary data.</text>
</comment>
<dbReference type="SUPFAM" id="SSF50475">
    <property type="entry name" value="FMN-binding split barrel"/>
    <property type="match status" value="1"/>
</dbReference>
<dbReference type="PANTHER" id="PTHR42815:SF2">
    <property type="entry name" value="FAD-BINDING, PUTATIVE (AFU_ORTHOLOGUE AFUA_6G07600)-RELATED"/>
    <property type="match status" value="1"/>
</dbReference>
<dbReference type="InterPro" id="IPR012349">
    <property type="entry name" value="Split_barrel_FMN-bd"/>
</dbReference>
<dbReference type="Proteomes" id="UP001379949">
    <property type="component" value="Unassembled WGS sequence"/>
</dbReference>
<organism evidence="2 3">
    <name type="scientific">Marinomonas arenicola</name>
    <dbReference type="NCBI Taxonomy" id="569601"/>
    <lineage>
        <taxon>Bacteria</taxon>
        <taxon>Pseudomonadati</taxon>
        <taxon>Pseudomonadota</taxon>
        <taxon>Gammaproteobacteria</taxon>
        <taxon>Oceanospirillales</taxon>
        <taxon>Oceanospirillaceae</taxon>
        <taxon>Marinomonas</taxon>
    </lineage>
</organism>
<keyword evidence="3" id="KW-1185">Reference proteome</keyword>
<dbReference type="Gene3D" id="2.30.110.10">
    <property type="entry name" value="Electron Transport, Fmn-binding Protein, Chain A"/>
    <property type="match status" value="1"/>
</dbReference>
<dbReference type="RefSeq" id="WP_341563462.1">
    <property type="nucleotide sequence ID" value="NZ_JBAKAQ010000002.1"/>
</dbReference>
<dbReference type="Gene3D" id="2.40.30.10">
    <property type="entry name" value="Translation factors"/>
    <property type="match status" value="1"/>
</dbReference>
<dbReference type="PANTHER" id="PTHR42815">
    <property type="entry name" value="FAD-BINDING, PUTATIVE (AFU_ORTHOLOGUE AFUA_6G07600)-RELATED"/>
    <property type="match status" value="1"/>
</dbReference>
<protein>
    <submittedName>
        <fullName evidence="2">Pyridoxamine 5'-phosphate oxidase family protein</fullName>
    </submittedName>
</protein>
<dbReference type="PRINTS" id="PR00409">
    <property type="entry name" value="PHDIOXRDTASE"/>
</dbReference>
<sequence>MTLKITHDPQSAFHAGEQAAQERVGARSALAHWGEKAIRPFFLEQHQSFFCQLPFIVASARDQEGLPWLTLLADSMGFIRSPDKTHLHLATHPIKGDALEQAFTKGAEVGLVGIELSTRRRNRTNGRIEAHDEDGITFTVSQSYGNCPQYISERDWRYVDVDESQTSVTHHQALTAKMKAWIRSADTLFLASGHSEKCDSTSGVVNQGMDASHRGGAPGFVTILNDNKLVIPDYSGNNFFNTLGNLLLDPSIGLLFIDFENGSLLQLTGRASIDWESEEIQKHPGALRLLNITIDKIVQLEQVLPLRWYLPKGLKGGLRVSNKTVESDDVTSFTFVSSLGEKLPTFRAGQHLPIQLSLTDNASLLERSYSLSNSPQDSHYRISVKRESRGLGSSHLHNTIQVGDIVQAKKPSGDFLLKFPTRPVVLISAGIGVTPLMSMLYNAVSFNSTPWVHFFYGARNGRQAPLLTEIKNLQTQENKAHLTVFFSQPNEHDHLNQDYDIKGRITAHAIQQQLDDLNADFYLCGPTSFLSELITELENLGVTKEQIHYEHF</sequence>
<dbReference type="Pfam" id="PF00970">
    <property type="entry name" value="FAD_binding_6"/>
    <property type="match status" value="1"/>
</dbReference>
<evidence type="ECO:0000259" key="1">
    <source>
        <dbReference type="PROSITE" id="PS51384"/>
    </source>
</evidence>
<evidence type="ECO:0000313" key="3">
    <source>
        <dbReference type="Proteomes" id="UP001379949"/>
    </source>
</evidence>
<evidence type="ECO:0000313" key="2">
    <source>
        <dbReference type="EMBL" id="MEL0612342.1"/>
    </source>
</evidence>
<dbReference type="InterPro" id="IPR001433">
    <property type="entry name" value="OxRdtase_FAD/NAD-bd"/>
</dbReference>
<dbReference type="SUPFAM" id="SSF52343">
    <property type="entry name" value="Ferredoxin reductase-like, C-terminal NADP-linked domain"/>
    <property type="match status" value="1"/>
</dbReference>
<dbReference type="PROSITE" id="PS51384">
    <property type="entry name" value="FAD_FR"/>
    <property type="match status" value="1"/>
</dbReference>
<dbReference type="CDD" id="cd06184">
    <property type="entry name" value="flavohem_like_fad_nad_binding"/>
    <property type="match status" value="1"/>
</dbReference>
<dbReference type="Gene3D" id="3.40.50.80">
    <property type="entry name" value="Nucleotide-binding domain of ferredoxin-NADP reductase (FNR) module"/>
    <property type="match status" value="1"/>
</dbReference>
<gene>
    <name evidence="2" type="ORF">V6242_04235</name>
</gene>
<dbReference type="InterPro" id="IPR017927">
    <property type="entry name" value="FAD-bd_FR_type"/>
</dbReference>
<dbReference type="InterPro" id="IPR017938">
    <property type="entry name" value="Riboflavin_synthase-like_b-brl"/>
</dbReference>
<feature type="domain" description="FAD-binding FR-type" evidence="1">
    <location>
        <begin position="313"/>
        <end position="418"/>
    </location>
</feature>
<name>A0ABU9G5W0_9GAMM</name>
<dbReference type="InterPro" id="IPR008333">
    <property type="entry name" value="Cbr1-like_FAD-bd_dom"/>
</dbReference>
<proteinExistence type="predicted"/>
<dbReference type="InterPro" id="IPR039261">
    <property type="entry name" value="FNR_nucleotide-bd"/>
</dbReference>